<accession>A0ABU7LQH6</accession>
<feature type="domain" description="Inner membrane protein YgaP-like transmembrane" evidence="2">
    <location>
        <begin position="2"/>
        <end position="56"/>
    </location>
</feature>
<name>A0ABU7LQH6_9PROT</name>
<keyword evidence="1" id="KW-0472">Membrane</keyword>
<dbReference type="EMBL" id="JAZDRP010000004">
    <property type="protein sequence ID" value="MEE2526153.1"/>
    <property type="molecule type" value="Genomic_DNA"/>
</dbReference>
<evidence type="ECO:0000313" key="4">
    <source>
        <dbReference type="Proteomes" id="UP001354971"/>
    </source>
</evidence>
<proteinExistence type="predicted"/>
<evidence type="ECO:0000313" key="3">
    <source>
        <dbReference type="EMBL" id="MEE2526153.1"/>
    </source>
</evidence>
<keyword evidence="4" id="KW-1185">Reference proteome</keyword>
<reference evidence="3 4" key="1">
    <citation type="submission" date="2024-01" db="EMBL/GenBank/DDBJ databases">
        <title>Hyphobacterium bacterium isolated from marine sediment.</title>
        <authorList>
            <person name="Zhao S."/>
        </authorList>
    </citation>
    <scope>NUCLEOTIDE SEQUENCE [LARGE SCALE GENOMIC DNA]</scope>
    <source>
        <strain evidence="4">HN65</strain>
    </source>
</reference>
<dbReference type="Pfam" id="PF11127">
    <property type="entry name" value="YgaP-like_TM"/>
    <property type="match status" value="1"/>
</dbReference>
<comment type="caution">
    <text evidence="3">The sequence shown here is derived from an EMBL/GenBank/DDBJ whole genome shotgun (WGS) entry which is preliminary data.</text>
</comment>
<protein>
    <submittedName>
        <fullName evidence="3">DUF2892 domain-containing protein</fullName>
    </submittedName>
</protein>
<dbReference type="RefSeq" id="WP_330198817.1">
    <property type="nucleotide sequence ID" value="NZ_JAZDRP010000004.1"/>
</dbReference>
<dbReference type="InterPro" id="IPR021309">
    <property type="entry name" value="YgaP-like_TM"/>
</dbReference>
<organism evidence="3 4">
    <name type="scientific">Hyphobacterium lacteum</name>
    <dbReference type="NCBI Taxonomy" id="3116575"/>
    <lineage>
        <taxon>Bacteria</taxon>
        <taxon>Pseudomonadati</taxon>
        <taxon>Pseudomonadota</taxon>
        <taxon>Alphaproteobacteria</taxon>
        <taxon>Maricaulales</taxon>
        <taxon>Maricaulaceae</taxon>
        <taxon>Hyphobacterium</taxon>
    </lineage>
</organism>
<keyword evidence="1" id="KW-0812">Transmembrane</keyword>
<sequence>MTVGRAVTLLAGTMVLVSIALSYFVHPYWIGLAIFVGLNLIQSSFTGICPAAMIFKAIGLKREGAFS</sequence>
<keyword evidence="1" id="KW-1133">Transmembrane helix</keyword>
<evidence type="ECO:0000259" key="2">
    <source>
        <dbReference type="Pfam" id="PF11127"/>
    </source>
</evidence>
<gene>
    <name evidence="3" type="ORF">V0U79_07225</name>
</gene>
<evidence type="ECO:0000256" key="1">
    <source>
        <dbReference type="SAM" id="Phobius"/>
    </source>
</evidence>
<dbReference type="Proteomes" id="UP001354971">
    <property type="component" value="Unassembled WGS sequence"/>
</dbReference>
<feature type="transmembrane region" description="Helical" evidence="1">
    <location>
        <begin position="32"/>
        <end position="55"/>
    </location>
</feature>
<dbReference type="Gene3D" id="6.10.140.1340">
    <property type="match status" value="1"/>
</dbReference>